<dbReference type="PROSITE" id="PS00137">
    <property type="entry name" value="SUBTILASE_HIS"/>
    <property type="match status" value="1"/>
</dbReference>
<evidence type="ECO:0000256" key="3">
    <source>
        <dbReference type="ARBA" id="ARBA00022801"/>
    </source>
</evidence>
<dbReference type="PANTHER" id="PTHR43806">
    <property type="entry name" value="PEPTIDASE S8"/>
    <property type="match status" value="1"/>
</dbReference>
<evidence type="ECO:0000256" key="4">
    <source>
        <dbReference type="ARBA" id="ARBA00022825"/>
    </source>
</evidence>
<dbReference type="PROSITE" id="PS00138">
    <property type="entry name" value="SUBTILASE_SER"/>
    <property type="match status" value="1"/>
</dbReference>
<dbReference type="PRINTS" id="PR00723">
    <property type="entry name" value="SUBTILISIN"/>
</dbReference>
<evidence type="ECO:0000256" key="1">
    <source>
        <dbReference type="ARBA" id="ARBA00011073"/>
    </source>
</evidence>
<feature type="active site" description="Charge relay system" evidence="5">
    <location>
        <position position="210"/>
    </location>
</feature>
<dbReference type="InterPro" id="IPR050131">
    <property type="entry name" value="Peptidase_S8_subtilisin-like"/>
</dbReference>
<comment type="caution">
    <text evidence="7">The sequence shown here is derived from an EMBL/GenBank/DDBJ whole genome shotgun (WGS) entry which is preliminary data.</text>
</comment>
<dbReference type="PROSITE" id="PS51892">
    <property type="entry name" value="SUBTILASE"/>
    <property type="match status" value="1"/>
</dbReference>
<comment type="similarity">
    <text evidence="1 5">Belongs to the peptidase S8 family.</text>
</comment>
<dbReference type="InterPro" id="IPR022398">
    <property type="entry name" value="Peptidase_S8_His-AS"/>
</dbReference>
<evidence type="ECO:0000313" key="7">
    <source>
        <dbReference type="EMBL" id="MFC4873620.1"/>
    </source>
</evidence>
<dbReference type="InterPro" id="IPR000209">
    <property type="entry name" value="Peptidase_S8/S53_dom"/>
</dbReference>
<dbReference type="RefSeq" id="WP_377066655.1">
    <property type="nucleotide sequence ID" value="NZ_JBHSJJ010000011.1"/>
</dbReference>
<keyword evidence="2 5" id="KW-0645">Protease</keyword>
<keyword evidence="3 5" id="KW-0378">Hydrolase</keyword>
<evidence type="ECO:0000259" key="6">
    <source>
        <dbReference type="Pfam" id="PF00082"/>
    </source>
</evidence>
<accession>A0ABV9T664</accession>
<dbReference type="SUPFAM" id="SSF52743">
    <property type="entry name" value="Subtilisin-like"/>
    <property type="match status" value="1"/>
</dbReference>
<dbReference type="EMBL" id="JBHSJJ010000011">
    <property type="protein sequence ID" value="MFC4873620.1"/>
    <property type="molecule type" value="Genomic_DNA"/>
</dbReference>
<dbReference type="Proteomes" id="UP001595818">
    <property type="component" value="Unassembled WGS sequence"/>
</dbReference>
<dbReference type="Gene3D" id="3.40.50.200">
    <property type="entry name" value="Peptidase S8/S53 domain"/>
    <property type="match status" value="1"/>
</dbReference>
<feature type="active site" description="Charge relay system" evidence="5">
    <location>
        <position position="382"/>
    </location>
</feature>
<proteinExistence type="inferred from homology"/>
<sequence>MEPYKSDSVPSGDQLKYTGKRLLMLDQTAGYKNITDQASGVSLRLAFSSDYKSHEEDYVKAFSEADGIVFDRFGVAVVNEDHEDQISALTAAEKSFRYSEPERYVYALGQRTGIRFIPANLWRLICKLFNINPGNPAPSPPVDNPVFEDDTQAFWGIHAINALASSFTGKGIGLAILDTGMYEGHPDFAGRAIKLKSFIEGESVEDQHGHGTHCAGIAAGHIHMDTAIRYGTAREADLYIGKVLSNSGVGSDSGILAGMDWAIGNGCKVISMSLGASVGEGDRYSDIYNDLAKKAMDMGTLIIAAAGNDSRRRQGIIRPVNHPANCPAILAVGALDNRSGVADFSCGGINPDGGKVDIAAPGVEIYSTWREPHQHAVLSGTSMATPFAAGVAAMLWEAHPDAEASEIWEKLTESARQLRHPARDVGAGLLQAPM</sequence>
<evidence type="ECO:0000313" key="8">
    <source>
        <dbReference type="Proteomes" id="UP001595818"/>
    </source>
</evidence>
<evidence type="ECO:0000256" key="2">
    <source>
        <dbReference type="ARBA" id="ARBA00022670"/>
    </source>
</evidence>
<feature type="domain" description="Peptidase S8/S53" evidence="6">
    <location>
        <begin position="169"/>
        <end position="428"/>
    </location>
</feature>
<evidence type="ECO:0000256" key="5">
    <source>
        <dbReference type="PROSITE-ProRule" id="PRU01240"/>
    </source>
</evidence>
<name>A0ABV9T664_9BACT</name>
<dbReference type="InterPro" id="IPR036852">
    <property type="entry name" value="Peptidase_S8/S53_dom_sf"/>
</dbReference>
<dbReference type="PANTHER" id="PTHR43806:SF11">
    <property type="entry name" value="CEREVISIN-RELATED"/>
    <property type="match status" value="1"/>
</dbReference>
<gene>
    <name evidence="7" type="ORF">ACFPFU_18100</name>
</gene>
<organism evidence="7 8">
    <name type="scientific">Negadavirga shengliensis</name>
    <dbReference type="NCBI Taxonomy" id="1389218"/>
    <lineage>
        <taxon>Bacteria</taxon>
        <taxon>Pseudomonadati</taxon>
        <taxon>Bacteroidota</taxon>
        <taxon>Cytophagia</taxon>
        <taxon>Cytophagales</taxon>
        <taxon>Cyclobacteriaceae</taxon>
        <taxon>Negadavirga</taxon>
    </lineage>
</organism>
<keyword evidence="8" id="KW-1185">Reference proteome</keyword>
<reference evidence="8" key="1">
    <citation type="journal article" date="2019" name="Int. J. Syst. Evol. Microbiol.">
        <title>The Global Catalogue of Microorganisms (GCM) 10K type strain sequencing project: providing services to taxonomists for standard genome sequencing and annotation.</title>
        <authorList>
            <consortium name="The Broad Institute Genomics Platform"/>
            <consortium name="The Broad Institute Genome Sequencing Center for Infectious Disease"/>
            <person name="Wu L."/>
            <person name="Ma J."/>
        </authorList>
    </citation>
    <scope>NUCLEOTIDE SEQUENCE [LARGE SCALE GENOMIC DNA]</scope>
    <source>
        <strain evidence="8">CGMCC 4.7466</strain>
    </source>
</reference>
<dbReference type="InterPro" id="IPR023828">
    <property type="entry name" value="Peptidase_S8_Ser-AS"/>
</dbReference>
<keyword evidence="4 5" id="KW-0720">Serine protease</keyword>
<dbReference type="Pfam" id="PF00082">
    <property type="entry name" value="Peptidase_S8"/>
    <property type="match status" value="1"/>
</dbReference>
<feature type="active site" description="Charge relay system" evidence="5">
    <location>
        <position position="178"/>
    </location>
</feature>
<dbReference type="InterPro" id="IPR015500">
    <property type="entry name" value="Peptidase_S8_subtilisin-rel"/>
</dbReference>
<protein>
    <submittedName>
        <fullName evidence="7">S8 family serine peptidase</fullName>
    </submittedName>
</protein>